<keyword evidence="7" id="KW-1185">Reference proteome</keyword>
<dbReference type="KEGG" id="psin:CAK95_19290"/>
<dbReference type="Pfam" id="PF02653">
    <property type="entry name" value="BPD_transp_2"/>
    <property type="match status" value="1"/>
</dbReference>
<keyword evidence="5" id="KW-0472">Membrane</keyword>
<comment type="subcellular location">
    <subcellularLocation>
        <location evidence="1">Cell membrane</location>
        <topology evidence="1">Multi-pass membrane protein</topology>
    </subcellularLocation>
</comment>
<name>A0A1W6ZUJ8_9HYPH</name>
<evidence type="ECO:0000313" key="7">
    <source>
        <dbReference type="Proteomes" id="UP000194137"/>
    </source>
</evidence>
<keyword evidence="3" id="KW-0812">Transmembrane</keyword>
<dbReference type="GO" id="GO:0005886">
    <property type="term" value="C:plasma membrane"/>
    <property type="evidence" value="ECO:0007669"/>
    <property type="project" value="UniProtKB-SubCell"/>
</dbReference>
<dbReference type="Proteomes" id="UP000194137">
    <property type="component" value="Chromosome"/>
</dbReference>
<proteinExistence type="predicted"/>
<evidence type="ECO:0000256" key="1">
    <source>
        <dbReference type="ARBA" id="ARBA00004651"/>
    </source>
</evidence>
<dbReference type="STRING" id="1235591.CAK95_19290"/>
<reference evidence="6 7" key="1">
    <citation type="submission" date="2017-05" db="EMBL/GenBank/DDBJ databases">
        <title>Full genome sequence of Pseudorhodoplanes sinuspersici.</title>
        <authorList>
            <person name="Dastgheib S.M.M."/>
            <person name="Shavandi M."/>
            <person name="Tirandaz H."/>
        </authorList>
    </citation>
    <scope>NUCLEOTIDE SEQUENCE [LARGE SCALE GENOMIC DNA]</scope>
    <source>
        <strain evidence="6 7">RIPI110</strain>
    </source>
</reference>
<dbReference type="InterPro" id="IPR001851">
    <property type="entry name" value="ABC_transp_permease"/>
</dbReference>
<dbReference type="EMBL" id="CP021112">
    <property type="protein sequence ID" value="ARQ01000.1"/>
    <property type="molecule type" value="Genomic_DNA"/>
</dbReference>
<keyword evidence="2" id="KW-1003">Cell membrane</keyword>
<evidence type="ECO:0000313" key="6">
    <source>
        <dbReference type="EMBL" id="ARQ01000.1"/>
    </source>
</evidence>
<dbReference type="PANTHER" id="PTHR32196">
    <property type="entry name" value="ABC TRANSPORTER PERMEASE PROTEIN YPHD-RELATED-RELATED"/>
    <property type="match status" value="1"/>
</dbReference>
<dbReference type="OrthoDB" id="9778389at2"/>
<evidence type="ECO:0000256" key="3">
    <source>
        <dbReference type="ARBA" id="ARBA00022692"/>
    </source>
</evidence>
<evidence type="ECO:0000256" key="2">
    <source>
        <dbReference type="ARBA" id="ARBA00022475"/>
    </source>
</evidence>
<dbReference type="GO" id="GO:0022857">
    <property type="term" value="F:transmembrane transporter activity"/>
    <property type="evidence" value="ECO:0007669"/>
    <property type="project" value="InterPro"/>
</dbReference>
<dbReference type="CDD" id="cd06574">
    <property type="entry name" value="TM_PBP1_branched-chain-AA_like"/>
    <property type="match status" value="1"/>
</dbReference>
<dbReference type="PANTHER" id="PTHR32196:SF69">
    <property type="entry name" value="BRANCHED-CHAIN AMINO ACID TRANSPORT SYSTEM, PERMEASE PROTEIN"/>
    <property type="match status" value="1"/>
</dbReference>
<dbReference type="RefSeq" id="WP_086089394.1">
    <property type="nucleotide sequence ID" value="NZ_CP021112.1"/>
</dbReference>
<keyword evidence="4" id="KW-1133">Transmembrane helix</keyword>
<evidence type="ECO:0000256" key="5">
    <source>
        <dbReference type="ARBA" id="ARBA00023136"/>
    </source>
</evidence>
<organism evidence="6 7">
    <name type="scientific">Pseudorhodoplanes sinuspersici</name>
    <dbReference type="NCBI Taxonomy" id="1235591"/>
    <lineage>
        <taxon>Bacteria</taxon>
        <taxon>Pseudomonadati</taxon>
        <taxon>Pseudomonadota</taxon>
        <taxon>Alphaproteobacteria</taxon>
        <taxon>Hyphomicrobiales</taxon>
        <taxon>Pseudorhodoplanes</taxon>
    </lineage>
</organism>
<dbReference type="AlphaFoldDB" id="A0A1W6ZUJ8"/>
<evidence type="ECO:0000256" key="4">
    <source>
        <dbReference type="ARBA" id="ARBA00022989"/>
    </source>
</evidence>
<sequence length="296" mass="30964">MISVFINLIPVTLVQSLIYSFVALAIMIPFRTLSLPDLTMEGSFPLGGCLVAAVLTVGLDPWSSTALAIVAGFLAGAATALVHLYFKIHSLLAGILVATMIWSVDLRVMGMPNKSVRPELSVFDAISPEILLNIWLQIAIFGALVALIVLVLIAFYKSEIGLSLRCVGANARLSPALGINARIYVVLGFGIANALAALGGAIVVQQQGYADVTMGFGILVNGLAALIIGEAIIGRATIDRQIIAPVVGSIIYYQLVSLGLATGLHPSDLKFLTGAFVLITLGLPLLTGRSRSVVGA</sequence>
<accession>A0A1W6ZUJ8</accession>
<gene>
    <name evidence="6" type="ORF">CAK95_19290</name>
</gene>
<protein>
    <submittedName>
        <fullName evidence="6">ABC transporter permease</fullName>
    </submittedName>
</protein>